<keyword evidence="3" id="KW-1185">Reference proteome</keyword>
<dbReference type="HOGENOM" id="CLU_1722459_0_0_1"/>
<feature type="compositionally biased region" description="Polar residues" evidence="1">
    <location>
        <begin position="75"/>
        <end position="86"/>
    </location>
</feature>
<dbReference type="AlphaFoldDB" id="X0BCP0"/>
<evidence type="ECO:0000256" key="1">
    <source>
        <dbReference type="SAM" id="MobiDB-lite"/>
    </source>
</evidence>
<reference evidence="2 3" key="1">
    <citation type="submission" date="2011-11" db="EMBL/GenBank/DDBJ databases">
        <title>The Genome Sequence of Fusarium oxysporum PHW815.</title>
        <authorList>
            <consortium name="The Broad Institute Genome Sequencing Platform"/>
            <person name="Ma L.-J."/>
            <person name="Gale L.R."/>
            <person name="Schwartz D.C."/>
            <person name="Zhou S."/>
            <person name="Corby-Kistler H."/>
            <person name="Young S.K."/>
            <person name="Zeng Q."/>
            <person name="Gargeya S."/>
            <person name="Fitzgerald M."/>
            <person name="Haas B."/>
            <person name="Abouelleil A."/>
            <person name="Alvarado L."/>
            <person name="Arachchi H.M."/>
            <person name="Berlin A."/>
            <person name="Brown A."/>
            <person name="Chapman S.B."/>
            <person name="Chen Z."/>
            <person name="Dunbar C."/>
            <person name="Freedman E."/>
            <person name="Gearin G."/>
            <person name="Goldberg J."/>
            <person name="Griggs A."/>
            <person name="Gujja S."/>
            <person name="Heiman D."/>
            <person name="Howarth C."/>
            <person name="Larson L."/>
            <person name="Lui A."/>
            <person name="MacDonald P.J.P."/>
            <person name="Montmayeur A."/>
            <person name="Murphy C."/>
            <person name="Neiman D."/>
            <person name="Pearson M."/>
            <person name="Priest M."/>
            <person name="Roberts A."/>
            <person name="Saif S."/>
            <person name="Shea T."/>
            <person name="Shenoy N."/>
            <person name="Sisk P."/>
            <person name="Stolte C."/>
            <person name="Sykes S."/>
            <person name="Wortman J."/>
            <person name="Nusbaum C."/>
            <person name="Birren B."/>
        </authorList>
    </citation>
    <scope>NUCLEOTIDE SEQUENCE [LARGE SCALE GENOMIC DNA]</scope>
    <source>
        <strain evidence="2 3">54005</strain>
    </source>
</reference>
<organism evidence="2 3">
    <name type="scientific">Fusarium oxysporum f. sp. raphani 54005</name>
    <dbReference type="NCBI Taxonomy" id="1089458"/>
    <lineage>
        <taxon>Eukaryota</taxon>
        <taxon>Fungi</taxon>
        <taxon>Dikarya</taxon>
        <taxon>Ascomycota</taxon>
        <taxon>Pezizomycotina</taxon>
        <taxon>Sordariomycetes</taxon>
        <taxon>Hypocreomycetidae</taxon>
        <taxon>Hypocreales</taxon>
        <taxon>Nectriaceae</taxon>
        <taxon>Fusarium</taxon>
        <taxon>Fusarium oxysporum species complex</taxon>
    </lineage>
</organism>
<dbReference type="EMBL" id="JH658744">
    <property type="protein sequence ID" value="EXK76234.1"/>
    <property type="molecule type" value="Genomic_DNA"/>
</dbReference>
<feature type="region of interest" description="Disordered" evidence="1">
    <location>
        <begin position="67"/>
        <end position="102"/>
    </location>
</feature>
<evidence type="ECO:0000313" key="3">
    <source>
        <dbReference type="Proteomes" id="UP000030663"/>
    </source>
</evidence>
<sequence>MPEYQSFPFNQHLVAKGYTTSNRLDDVLGRSSNVNVAHALGDVHADSNLSPGLLLASREIDKGYSRYDNIGLDEGTQTTEPSSGNPTDPEGKTDRSETLATEPKVLSLVASDSTWEEPGRLDRLALDRSESQVKVVEEAVKDLWSSMVYYNM</sequence>
<name>X0BCP0_FUSOX</name>
<dbReference type="Proteomes" id="UP000030663">
    <property type="component" value="Unassembled WGS sequence"/>
</dbReference>
<proteinExistence type="predicted"/>
<accession>X0BCP0</accession>
<evidence type="ECO:0000313" key="2">
    <source>
        <dbReference type="EMBL" id="EXK76234.1"/>
    </source>
</evidence>
<protein>
    <submittedName>
        <fullName evidence="2">Uncharacterized protein</fullName>
    </submittedName>
</protein>
<gene>
    <name evidence="2" type="ORF">FOQG_19014</name>
</gene>